<organism evidence="3 4">
    <name type="scientific">Ascochyta lentis</name>
    <dbReference type="NCBI Taxonomy" id="205686"/>
    <lineage>
        <taxon>Eukaryota</taxon>
        <taxon>Fungi</taxon>
        <taxon>Dikarya</taxon>
        <taxon>Ascomycota</taxon>
        <taxon>Pezizomycotina</taxon>
        <taxon>Dothideomycetes</taxon>
        <taxon>Pleosporomycetidae</taxon>
        <taxon>Pleosporales</taxon>
        <taxon>Pleosporineae</taxon>
        <taxon>Didymellaceae</taxon>
        <taxon>Ascochyta</taxon>
    </lineage>
</organism>
<gene>
    <name evidence="3" type="ORF">EKO04_000419</name>
</gene>
<keyword evidence="2" id="KW-0472">Membrane</keyword>
<evidence type="ECO:0000256" key="1">
    <source>
        <dbReference type="SAM" id="MobiDB-lite"/>
    </source>
</evidence>
<dbReference type="Proteomes" id="UP000651452">
    <property type="component" value="Unassembled WGS sequence"/>
</dbReference>
<dbReference type="AlphaFoldDB" id="A0A8H7JF44"/>
<sequence>MSIKQSTRSQATLNTRTSLTITSAPSAFAPDDETCIGSVWTLTPSGYDGVTIHTSIGRILTRGFDPSCYPPDFGPGVIYSPARCPNGHVPATTIVNTYNATRTVTTFTCCPDFRGDWTLTSVVTSASPSCFTSNTGKNIRLLGWTVTDNFGPNDGPNIITADAWMARYVAVAYESSDAPRLGLSPTTTSASTLVLNSTAPATSSPSSTAATPTSSLTTDKLSARPRLSTGTIVGIVIAAIVLAVALVVSTLLFYRRKSKRHKTRQSEPQEVYFKAELPGDGKPHTELDETNAMREADGYSKPPEADSSHAIVELESDWTGWEASALLEVELSRNMQGNADMRGRQPGQRSMMRNSILQTPIDMVRRNPEQ</sequence>
<dbReference type="CDD" id="cd12087">
    <property type="entry name" value="TM_EGFR-like"/>
    <property type="match status" value="1"/>
</dbReference>
<reference evidence="3" key="1">
    <citation type="submission" date="2018-12" db="EMBL/GenBank/DDBJ databases">
        <authorList>
            <person name="Syme R.A."/>
            <person name="Farfan-Caceres L."/>
            <person name="Lichtenzveig J."/>
        </authorList>
    </citation>
    <scope>NUCLEOTIDE SEQUENCE</scope>
    <source>
        <strain evidence="3">Al4</strain>
    </source>
</reference>
<keyword evidence="2" id="KW-1133">Transmembrane helix</keyword>
<dbReference type="EMBL" id="RZGK01000002">
    <property type="protein sequence ID" value="KAF9701763.1"/>
    <property type="molecule type" value="Genomic_DNA"/>
</dbReference>
<dbReference type="OrthoDB" id="4770059at2759"/>
<proteinExistence type="predicted"/>
<evidence type="ECO:0000313" key="3">
    <source>
        <dbReference type="EMBL" id="KAF9701763.1"/>
    </source>
</evidence>
<comment type="caution">
    <text evidence="3">The sequence shown here is derived from an EMBL/GenBank/DDBJ whole genome shotgun (WGS) entry which is preliminary data.</text>
</comment>
<feature type="transmembrane region" description="Helical" evidence="2">
    <location>
        <begin position="232"/>
        <end position="254"/>
    </location>
</feature>
<name>A0A8H7JF44_9PLEO</name>
<protein>
    <submittedName>
        <fullName evidence="3">Uncharacterized protein</fullName>
    </submittedName>
</protein>
<evidence type="ECO:0000256" key="2">
    <source>
        <dbReference type="SAM" id="Phobius"/>
    </source>
</evidence>
<keyword evidence="4" id="KW-1185">Reference proteome</keyword>
<evidence type="ECO:0000313" key="4">
    <source>
        <dbReference type="Proteomes" id="UP000651452"/>
    </source>
</evidence>
<reference evidence="3" key="2">
    <citation type="submission" date="2020-09" db="EMBL/GenBank/DDBJ databases">
        <title>Reference genome assembly for Australian Ascochyta lentis isolate Al4.</title>
        <authorList>
            <person name="Lee R.C."/>
            <person name="Farfan-Caceres L.M."/>
            <person name="Debler J.W."/>
            <person name="Williams A.H."/>
            <person name="Henares B.M."/>
        </authorList>
    </citation>
    <scope>NUCLEOTIDE SEQUENCE</scope>
    <source>
        <strain evidence="3">Al4</strain>
    </source>
</reference>
<accession>A0A8H7JF44</accession>
<feature type="region of interest" description="Disordered" evidence="1">
    <location>
        <begin position="197"/>
        <end position="218"/>
    </location>
</feature>
<keyword evidence="2" id="KW-0812">Transmembrane</keyword>